<gene>
    <name evidence="1" type="ORF">HETIRDRAFT_437183</name>
</gene>
<dbReference type="RefSeq" id="XP_009552936.1">
    <property type="nucleotide sequence ID" value="XM_009554641.1"/>
</dbReference>
<accession>W4JPN2</accession>
<evidence type="ECO:0000313" key="2">
    <source>
        <dbReference type="Proteomes" id="UP000030671"/>
    </source>
</evidence>
<dbReference type="HOGENOM" id="CLU_1686833_0_0_1"/>
<proteinExistence type="predicted"/>
<dbReference type="InParanoid" id="W4JPN2"/>
<dbReference type="AlphaFoldDB" id="W4JPN2"/>
<evidence type="ECO:0000313" key="1">
    <source>
        <dbReference type="EMBL" id="ETW75532.1"/>
    </source>
</evidence>
<dbReference type="Proteomes" id="UP000030671">
    <property type="component" value="Unassembled WGS sequence"/>
</dbReference>
<dbReference type="GeneID" id="20674936"/>
<organism evidence="1 2">
    <name type="scientific">Heterobasidion irregulare (strain TC 32-1)</name>
    <dbReference type="NCBI Taxonomy" id="747525"/>
    <lineage>
        <taxon>Eukaryota</taxon>
        <taxon>Fungi</taxon>
        <taxon>Dikarya</taxon>
        <taxon>Basidiomycota</taxon>
        <taxon>Agaricomycotina</taxon>
        <taxon>Agaricomycetes</taxon>
        <taxon>Russulales</taxon>
        <taxon>Bondarzewiaceae</taxon>
        <taxon>Heterobasidion</taxon>
        <taxon>Heterobasidion annosum species complex</taxon>
    </lineage>
</organism>
<protein>
    <submittedName>
        <fullName evidence="1">Uncharacterized protein</fullName>
    </submittedName>
</protein>
<keyword evidence="2" id="KW-1185">Reference proteome</keyword>
<dbReference type="KEGG" id="hir:HETIRDRAFT_437183"/>
<dbReference type="EMBL" id="KI925466">
    <property type="protein sequence ID" value="ETW75532.1"/>
    <property type="molecule type" value="Genomic_DNA"/>
</dbReference>
<reference evidence="1 2" key="1">
    <citation type="journal article" date="2012" name="New Phytol.">
        <title>Insight into trade-off between wood decay and parasitism from the genome of a fungal forest pathogen.</title>
        <authorList>
            <person name="Olson A."/>
            <person name="Aerts A."/>
            <person name="Asiegbu F."/>
            <person name="Belbahri L."/>
            <person name="Bouzid O."/>
            <person name="Broberg A."/>
            <person name="Canback B."/>
            <person name="Coutinho P.M."/>
            <person name="Cullen D."/>
            <person name="Dalman K."/>
            <person name="Deflorio G."/>
            <person name="van Diepen L.T."/>
            <person name="Dunand C."/>
            <person name="Duplessis S."/>
            <person name="Durling M."/>
            <person name="Gonthier P."/>
            <person name="Grimwood J."/>
            <person name="Fossdal C.G."/>
            <person name="Hansson D."/>
            <person name="Henrissat B."/>
            <person name="Hietala A."/>
            <person name="Himmelstrand K."/>
            <person name="Hoffmeister D."/>
            <person name="Hogberg N."/>
            <person name="James T.Y."/>
            <person name="Karlsson M."/>
            <person name="Kohler A."/>
            <person name="Kues U."/>
            <person name="Lee Y.H."/>
            <person name="Lin Y.C."/>
            <person name="Lind M."/>
            <person name="Lindquist E."/>
            <person name="Lombard V."/>
            <person name="Lucas S."/>
            <person name="Lunden K."/>
            <person name="Morin E."/>
            <person name="Murat C."/>
            <person name="Park J."/>
            <person name="Raffaello T."/>
            <person name="Rouze P."/>
            <person name="Salamov A."/>
            <person name="Schmutz J."/>
            <person name="Solheim H."/>
            <person name="Stahlberg J."/>
            <person name="Velez H."/>
            <person name="de Vries R.P."/>
            <person name="Wiebenga A."/>
            <person name="Woodward S."/>
            <person name="Yakovlev I."/>
            <person name="Garbelotto M."/>
            <person name="Martin F."/>
            <person name="Grigoriev I.V."/>
            <person name="Stenlid J."/>
        </authorList>
    </citation>
    <scope>NUCLEOTIDE SEQUENCE [LARGE SCALE GENOMIC DNA]</scope>
    <source>
        <strain evidence="1 2">TC 32-1</strain>
    </source>
</reference>
<name>W4JPN2_HETIT</name>
<sequence length="156" mass="17525">MRAGHPLRSVFLLDPSLTFASPRFDFENAKVVAGRDSNTLISPFSIREDSWAYFPCKASVRIYIQSFNDIFKSCEAKTGKELEVTYKSAPELQAALTSNPHNLEASYILSSPLEGEQWGSRRMSLTESSLIPNQSKSLMFSSHNPIHEHRVICTVL</sequence>
<dbReference type="OrthoDB" id="9974981at2759"/>